<dbReference type="GO" id="GO:0006450">
    <property type="term" value="P:regulation of translational fidelity"/>
    <property type="evidence" value="ECO:0007669"/>
    <property type="project" value="TreeGrafter"/>
</dbReference>
<keyword evidence="9" id="KW-0067">ATP-binding</keyword>
<protein>
    <recommendedName>
        <fullName evidence="10">L-threonylcarbamoyladenylate synthase</fullName>
        <ecNumber evidence="3">2.7.7.87</ecNumber>
    </recommendedName>
    <alternativeName>
        <fullName evidence="10">L-threonylcarbamoyladenylate synthase</fullName>
    </alternativeName>
</protein>
<evidence type="ECO:0000256" key="9">
    <source>
        <dbReference type="ARBA" id="ARBA00022840"/>
    </source>
</evidence>
<keyword evidence="8" id="KW-0547">Nucleotide-binding</keyword>
<dbReference type="PANTHER" id="PTHR17490:SF16">
    <property type="entry name" value="THREONYLCARBAMOYL-AMP SYNTHASE"/>
    <property type="match status" value="1"/>
</dbReference>
<keyword evidence="6" id="KW-0819">tRNA processing</keyword>
<feature type="domain" description="YrdC-like" evidence="12">
    <location>
        <begin position="1"/>
        <end position="180"/>
    </location>
</feature>
<dbReference type="GO" id="GO:0003725">
    <property type="term" value="F:double-stranded RNA binding"/>
    <property type="evidence" value="ECO:0007669"/>
    <property type="project" value="InterPro"/>
</dbReference>
<dbReference type="Pfam" id="PF01300">
    <property type="entry name" value="Sua5_yciO_yrdC"/>
    <property type="match status" value="1"/>
</dbReference>
<keyword evidence="7 13" id="KW-0548">Nucleotidyltransferase</keyword>
<evidence type="ECO:0000256" key="4">
    <source>
        <dbReference type="ARBA" id="ARBA00022490"/>
    </source>
</evidence>
<keyword evidence="4" id="KW-0963">Cytoplasm</keyword>
<dbReference type="Gene3D" id="3.90.870.10">
    <property type="entry name" value="DHBP synthase"/>
    <property type="match status" value="1"/>
</dbReference>
<evidence type="ECO:0000259" key="12">
    <source>
        <dbReference type="PROSITE" id="PS51163"/>
    </source>
</evidence>
<evidence type="ECO:0000256" key="3">
    <source>
        <dbReference type="ARBA" id="ARBA00012584"/>
    </source>
</evidence>
<dbReference type="KEGG" id="ncon:LC1Nh_0773"/>
<dbReference type="PANTHER" id="PTHR17490">
    <property type="entry name" value="SUA5"/>
    <property type="match status" value="1"/>
</dbReference>
<evidence type="ECO:0000256" key="5">
    <source>
        <dbReference type="ARBA" id="ARBA00022679"/>
    </source>
</evidence>
<organism evidence="13 14">
    <name type="scientific">Candidatus Nanohalobium constans</name>
    <dbReference type="NCBI Taxonomy" id="2565781"/>
    <lineage>
        <taxon>Archaea</taxon>
        <taxon>Candidatus Nanohalarchaeota</taxon>
        <taxon>Candidatus Nanohalobia</taxon>
        <taxon>Candidatus Nanohalobiales</taxon>
        <taxon>Candidatus Nanohalobiaceae</taxon>
        <taxon>Candidatus Nanohalobium</taxon>
    </lineage>
</organism>
<dbReference type="AlphaFoldDB" id="A0A5Q0UGB8"/>
<proteinExistence type="inferred from homology"/>
<dbReference type="RefSeq" id="WP_153550397.1">
    <property type="nucleotide sequence ID" value="NZ_CP040089.1"/>
</dbReference>
<evidence type="ECO:0000256" key="10">
    <source>
        <dbReference type="ARBA" id="ARBA00029774"/>
    </source>
</evidence>
<dbReference type="EMBL" id="CP040089">
    <property type="protein sequence ID" value="QGA80657.1"/>
    <property type="molecule type" value="Genomic_DNA"/>
</dbReference>
<dbReference type="InterPro" id="IPR050156">
    <property type="entry name" value="TC-AMP_synthase_SUA5"/>
</dbReference>
<evidence type="ECO:0000256" key="2">
    <source>
        <dbReference type="ARBA" id="ARBA00007663"/>
    </source>
</evidence>
<reference evidence="14" key="1">
    <citation type="submission" date="2019-05" db="EMBL/GenBank/DDBJ databases">
        <title>Candidatus Nanohalobium constans, a novel model system to study the DPANN nano-sized archaea: genomic and physiological characterization of a nanoarchaeon co-cultured with its chitinotrophic host.</title>
        <authorList>
            <person name="La Cono V."/>
            <person name="Arcadi E."/>
            <person name="Crisafi F."/>
            <person name="Denaro R."/>
            <person name="La Spada G."/>
            <person name="Messina E."/>
            <person name="Smedile F."/>
            <person name="Toshchakov S.V."/>
            <person name="Shevchenko M.A."/>
            <person name="Golyshin P.N."/>
            <person name="Golyshina O.V."/>
            <person name="Ferrer M."/>
            <person name="Rohde M."/>
            <person name="Mushegian A."/>
            <person name="Sorokin D.Y."/>
            <person name="Giuliano L."/>
            <person name="Yakimov M.M."/>
        </authorList>
    </citation>
    <scope>NUCLEOTIDE SEQUENCE [LARGE SCALE GENOMIC DNA]</scope>
    <source>
        <strain evidence="14">LC1Nh</strain>
    </source>
</reference>
<dbReference type="SUPFAM" id="SSF55821">
    <property type="entry name" value="YrdC/RibB"/>
    <property type="match status" value="1"/>
</dbReference>
<accession>A0A5Q0UGB8</accession>
<dbReference type="NCBIfam" id="TIGR00057">
    <property type="entry name" value="L-threonylcarbamoyladenylate synthase"/>
    <property type="match status" value="1"/>
</dbReference>
<dbReference type="GO" id="GO:0008033">
    <property type="term" value="P:tRNA processing"/>
    <property type="evidence" value="ECO:0007669"/>
    <property type="project" value="UniProtKB-KW"/>
</dbReference>
<name>A0A5Q0UGB8_9ARCH</name>
<dbReference type="GO" id="GO:0061710">
    <property type="term" value="F:L-threonylcarbamoyladenylate synthase"/>
    <property type="evidence" value="ECO:0007669"/>
    <property type="project" value="UniProtKB-EC"/>
</dbReference>
<sequence>MNLQEYRGRLDEGKIGVYPTETAYGIAADALNQESVEKVYEAKQRPKSKPLTTICCDLEQVEEHANLTEDERKLIEEFMPGPLTLVVEKKSHVPDNLNESFVFRIPGSETARKLAEEGPITATSANISGESTSYSVDDISDELLEKVDFVVDEGKLSDGPTSTIAEVNNGEAVLHRRGPISEEDLQEVLK</sequence>
<dbReference type="GeneID" id="42365161"/>
<keyword evidence="5 13" id="KW-0808">Transferase</keyword>
<dbReference type="InterPro" id="IPR017945">
    <property type="entry name" value="DHBP_synth_RibB-like_a/b_dom"/>
</dbReference>
<dbReference type="InterPro" id="IPR006070">
    <property type="entry name" value="Sua5-like_dom"/>
</dbReference>
<evidence type="ECO:0000313" key="13">
    <source>
        <dbReference type="EMBL" id="QGA80657.1"/>
    </source>
</evidence>
<dbReference type="Proteomes" id="UP000377803">
    <property type="component" value="Chromosome"/>
</dbReference>
<comment type="catalytic activity">
    <reaction evidence="11">
        <text>L-threonine + hydrogencarbonate + ATP = L-threonylcarbamoyladenylate + diphosphate + H2O</text>
        <dbReference type="Rhea" id="RHEA:36407"/>
        <dbReference type="ChEBI" id="CHEBI:15377"/>
        <dbReference type="ChEBI" id="CHEBI:17544"/>
        <dbReference type="ChEBI" id="CHEBI:30616"/>
        <dbReference type="ChEBI" id="CHEBI:33019"/>
        <dbReference type="ChEBI" id="CHEBI:57926"/>
        <dbReference type="ChEBI" id="CHEBI:73682"/>
        <dbReference type="EC" id="2.7.7.87"/>
    </reaction>
</comment>
<comment type="similarity">
    <text evidence="2">Belongs to the SUA5 family.</text>
</comment>
<dbReference type="EC" id="2.7.7.87" evidence="3"/>
<evidence type="ECO:0000256" key="8">
    <source>
        <dbReference type="ARBA" id="ARBA00022741"/>
    </source>
</evidence>
<evidence type="ECO:0000256" key="11">
    <source>
        <dbReference type="ARBA" id="ARBA00048366"/>
    </source>
</evidence>
<dbReference type="GO" id="GO:0000049">
    <property type="term" value="F:tRNA binding"/>
    <property type="evidence" value="ECO:0007669"/>
    <property type="project" value="TreeGrafter"/>
</dbReference>
<comment type="subcellular location">
    <subcellularLocation>
        <location evidence="1">Cytoplasm</location>
    </subcellularLocation>
</comment>
<dbReference type="GO" id="GO:0005737">
    <property type="term" value="C:cytoplasm"/>
    <property type="evidence" value="ECO:0007669"/>
    <property type="project" value="UniProtKB-SubCell"/>
</dbReference>
<gene>
    <name evidence="13" type="primary">sua5</name>
    <name evidence="13" type="ORF">LC1Nh_0773</name>
</gene>
<dbReference type="OrthoDB" id="39992at2157"/>
<keyword evidence="14" id="KW-1185">Reference proteome</keyword>
<evidence type="ECO:0000256" key="7">
    <source>
        <dbReference type="ARBA" id="ARBA00022695"/>
    </source>
</evidence>
<dbReference type="GO" id="GO:0005524">
    <property type="term" value="F:ATP binding"/>
    <property type="evidence" value="ECO:0007669"/>
    <property type="project" value="UniProtKB-KW"/>
</dbReference>
<evidence type="ECO:0000256" key="6">
    <source>
        <dbReference type="ARBA" id="ARBA00022694"/>
    </source>
</evidence>
<evidence type="ECO:0000313" key="14">
    <source>
        <dbReference type="Proteomes" id="UP000377803"/>
    </source>
</evidence>
<evidence type="ECO:0000256" key="1">
    <source>
        <dbReference type="ARBA" id="ARBA00004496"/>
    </source>
</evidence>
<dbReference type="PROSITE" id="PS51163">
    <property type="entry name" value="YRDC"/>
    <property type="match status" value="1"/>
</dbReference>